<proteinExistence type="predicted"/>
<dbReference type="Proteomes" id="UP000664398">
    <property type="component" value="Unassembled WGS sequence"/>
</dbReference>
<evidence type="ECO:0000313" key="3">
    <source>
        <dbReference type="Proteomes" id="UP000664398"/>
    </source>
</evidence>
<accession>A0A939RX97</accession>
<evidence type="ECO:0000313" key="2">
    <source>
        <dbReference type="EMBL" id="MBO1804458.1"/>
    </source>
</evidence>
<sequence>MSTNESSLRAELSGVLTLSDLALMLGVPAQTIYDLRSQGRGPRGFRVGRELRFRAAEVEAWIARLEAADGPGAEEMER</sequence>
<protein>
    <submittedName>
        <fullName evidence="2">Helix-turn-helix domain-containing protein</fullName>
    </submittedName>
</protein>
<evidence type="ECO:0000259" key="1">
    <source>
        <dbReference type="Pfam" id="PF12728"/>
    </source>
</evidence>
<dbReference type="Pfam" id="PF12728">
    <property type="entry name" value="HTH_17"/>
    <property type="match status" value="1"/>
</dbReference>
<dbReference type="SUPFAM" id="SSF46955">
    <property type="entry name" value="Putative DNA-binding domain"/>
    <property type="match status" value="1"/>
</dbReference>
<dbReference type="EMBL" id="JAGDYL010000005">
    <property type="protein sequence ID" value="MBO1804458.1"/>
    <property type="molecule type" value="Genomic_DNA"/>
</dbReference>
<keyword evidence="3" id="KW-1185">Reference proteome</keyword>
<dbReference type="InterPro" id="IPR041657">
    <property type="entry name" value="HTH_17"/>
</dbReference>
<comment type="caution">
    <text evidence="2">The sequence shown here is derived from an EMBL/GenBank/DDBJ whole genome shotgun (WGS) entry which is preliminary data.</text>
</comment>
<dbReference type="InterPro" id="IPR009061">
    <property type="entry name" value="DNA-bd_dom_put_sf"/>
</dbReference>
<dbReference type="RefSeq" id="WP_208044940.1">
    <property type="nucleotide sequence ID" value="NZ_JAGDYL010000005.1"/>
</dbReference>
<dbReference type="AlphaFoldDB" id="A0A939RX97"/>
<organism evidence="2 3">
    <name type="scientific">Leucobacter ruminantium</name>
    <dbReference type="NCBI Taxonomy" id="1289170"/>
    <lineage>
        <taxon>Bacteria</taxon>
        <taxon>Bacillati</taxon>
        <taxon>Actinomycetota</taxon>
        <taxon>Actinomycetes</taxon>
        <taxon>Micrococcales</taxon>
        <taxon>Microbacteriaceae</taxon>
        <taxon>Leucobacter</taxon>
    </lineage>
</organism>
<feature type="domain" description="Helix-turn-helix" evidence="1">
    <location>
        <begin position="15"/>
        <end position="64"/>
    </location>
</feature>
<gene>
    <name evidence="2" type="ORF">J4H91_03890</name>
</gene>
<name>A0A939RX97_9MICO</name>
<reference evidence="2" key="1">
    <citation type="submission" date="2021-03" db="EMBL/GenBank/DDBJ databases">
        <title>Leucobacter chromiisoli sp. nov., isolated from chromium-containing soil of chemical plant.</title>
        <authorList>
            <person name="Xu Z."/>
        </authorList>
    </citation>
    <scope>NUCLEOTIDE SEQUENCE</scope>
    <source>
        <strain evidence="2">A2</strain>
    </source>
</reference>